<proteinExistence type="predicted"/>
<dbReference type="Proteomes" id="UP000299102">
    <property type="component" value="Unassembled WGS sequence"/>
</dbReference>
<comment type="caution">
    <text evidence="2">The sequence shown here is derived from an EMBL/GenBank/DDBJ whole genome shotgun (WGS) entry which is preliminary data.</text>
</comment>
<name>A0A4C1TSA3_EUMVA</name>
<protein>
    <submittedName>
        <fullName evidence="2">Uncharacterized protein</fullName>
    </submittedName>
</protein>
<dbReference type="AlphaFoldDB" id="A0A4C1TSA3"/>
<dbReference type="EMBL" id="BGZK01000083">
    <property type="protein sequence ID" value="GBP16892.1"/>
    <property type="molecule type" value="Genomic_DNA"/>
</dbReference>
<organism evidence="2 3">
    <name type="scientific">Eumeta variegata</name>
    <name type="common">Bagworm moth</name>
    <name type="synonym">Eumeta japonica</name>
    <dbReference type="NCBI Taxonomy" id="151549"/>
    <lineage>
        <taxon>Eukaryota</taxon>
        <taxon>Metazoa</taxon>
        <taxon>Ecdysozoa</taxon>
        <taxon>Arthropoda</taxon>
        <taxon>Hexapoda</taxon>
        <taxon>Insecta</taxon>
        <taxon>Pterygota</taxon>
        <taxon>Neoptera</taxon>
        <taxon>Endopterygota</taxon>
        <taxon>Lepidoptera</taxon>
        <taxon>Glossata</taxon>
        <taxon>Ditrysia</taxon>
        <taxon>Tineoidea</taxon>
        <taxon>Psychidae</taxon>
        <taxon>Oiketicinae</taxon>
        <taxon>Eumeta</taxon>
    </lineage>
</organism>
<sequence length="91" mass="10581">MTRNLRVIRKNGGDRGENGPPELSLTKWNSTMEGFTLVFEGRFRILRCTAGERECTRAAAVLVNEMRVWRASGRKHTLCRKQWRFGRRSRG</sequence>
<evidence type="ECO:0000256" key="1">
    <source>
        <dbReference type="SAM" id="MobiDB-lite"/>
    </source>
</evidence>
<keyword evidence="3" id="KW-1185">Reference proteome</keyword>
<accession>A0A4C1TSA3</accession>
<reference evidence="2 3" key="1">
    <citation type="journal article" date="2019" name="Commun. Biol.">
        <title>The bagworm genome reveals a unique fibroin gene that provides high tensile strength.</title>
        <authorList>
            <person name="Kono N."/>
            <person name="Nakamura H."/>
            <person name="Ohtoshi R."/>
            <person name="Tomita M."/>
            <person name="Numata K."/>
            <person name="Arakawa K."/>
        </authorList>
    </citation>
    <scope>NUCLEOTIDE SEQUENCE [LARGE SCALE GENOMIC DNA]</scope>
</reference>
<evidence type="ECO:0000313" key="3">
    <source>
        <dbReference type="Proteomes" id="UP000299102"/>
    </source>
</evidence>
<gene>
    <name evidence="2" type="ORF">EVAR_101918_1</name>
</gene>
<feature type="region of interest" description="Disordered" evidence="1">
    <location>
        <begin position="1"/>
        <end position="25"/>
    </location>
</feature>
<evidence type="ECO:0000313" key="2">
    <source>
        <dbReference type="EMBL" id="GBP16892.1"/>
    </source>
</evidence>